<reference evidence="2" key="2">
    <citation type="journal article" date="2016" name="Front. Microbiol.">
        <title>The Regulatory Protein RosR Affects Rhizobium leguminosarum bv. trifolii Protein Profiles, Cell Surface Properties, and Symbiosis with Clover.</title>
        <authorList>
            <person name="Rachwal K."/>
            <person name="Boguszewska A."/>
            <person name="Kopcinska J."/>
            <person name="Karas M."/>
            <person name="Tchorzewski M."/>
            <person name="Janczarek M."/>
        </authorList>
    </citation>
    <scope>NUCLEOTIDE SEQUENCE</scope>
    <source>
        <strain evidence="2">Rt24.2</strain>
    </source>
</reference>
<organism evidence="2">
    <name type="scientific">Rhizobium leguminosarum bv. trifolii</name>
    <dbReference type="NCBI Taxonomy" id="386"/>
    <lineage>
        <taxon>Bacteria</taxon>
        <taxon>Pseudomonadati</taxon>
        <taxon>Pseudomonadota</taxon>
        <taxon>Alphaproteobacteria</taxon>
        <taxon>Hyphomicrobiales</taxon>
        <taxon>Rhizobiaceae</taxon>
        <taxon>Rhizobium/Agrobacterium group</taxon>
        <taxon>Rhizobium</taxon>
    </lineage>
</organism>
<dbReference type="EMBL" id="KX486042">
    <property type="protein sequence ID" value="AOO88406.1"/>
    <property type="molecule type" value="Genomic_DNA"/>
</dbReference>
<dbReference type="InterPro" id="IPR006076">
    <property type="entry name" value="FAD-dep_OxRdtase"/>
</dbReference>
<dbReference type="RefSeq" id="WP_018245955.1">
    <property type="nucleotide sequence ID" value="NZ_CP050086.1"/>
</dbReference>
<dbReference type="PANTHER" id="PTHR13847">
    <property type="entry name" value="SARCOSINE DEHYDROGENASE-RELATED"/>
    <property type="match status" value="1"/>
</dbReference>
<protein>
    <submittedName>
        <fullName evidence="2">FAD-dependent oxidoreductase</fullName>
    </submittedName>
</protein>
<dbReference type="SUPFAM" id="SSF51905">
    <property type="entry name" value="FAD/NAD(P)-binding domain"/>
    <property type="match status" value="1"/>
</dbReference>
<dbReference type="AlphaFoldDB" id="A0A1B8RI96"/>
<evidence type="ECO:0000256" key="1">
    <source>
        <dbReference type="ARBA" id="ARBA00023002"/>
    </source>
</evidence>
<dbReference type="Pfam" id="PF01266">
    <property type="entry name" value="DAO"/>
    <property type="match status" value="1"/>
</dbReference>
<dbReference type="GO" id="GO:0032981">
    <property type="term" value="P:mitochondrial respiratory chain complex I assembly"/>
    <property type="evidence" value="ECO:0007669"/>
    <property type="project" value="TreeGrafter"/>
</dbReference>
<sequence length="397" mass="43619">MQASKSSYDVVIVGGAVVGSSTAYFLATNPDFNGSVLVIEKDWTYQRSATALSSSSIRHQFSNAINVKVSQFGTEFIRHFKENVIVDDDTPEIGFHEAGYLFLAEDDRGDQVLRRNHETQVSCGAEVTLLDPDGLGRRFPWLNLEGLTLGSTGERGEGWFDSVGLLQGFRKKARSLGVEYIEDEVVAINREGDRIVSVSTKSGQTIACGTMVNTSGTNGKKVAGMAGLDVPVEPRRRSLFVVDCRTPLEGKVGLTIDPTGVFFRPEGKFYLMGTYPKHDPEVDPNDFDVMHDEFDEEIWPILANRVPAFEAIKVVNSWAGHYDYCTLDHNVVLGPHTEVSNFLFANGFSGHGLQQSPAMGRGLSELIAYGGFKTLDLSPFGYERVAADRPFLEDAVI</sequence>
<keyword evidence="1" id="KW-0560">Oxidoreductase</keyword>
<evidence type="ECO:0000313" key="2">
    <source>
        <dbReference type="EMBL" id="AOO88406.1"/>
    </source>
</evidence>
<proteinExistence type="predicted"/>
<dbReference type="Gene3D" id="3.30.9.10">
    <property type="entry name" value="D-Amino Acid Oxidase, subunit A, domain 2"/>
    <property type="match status" value="1"/>
</dbReference>
<dbReference type="PANTHER" id="PTHR13847:SF287">
    <property type="entry name" value="FAD-DEPENDENT OXIDOREDUCTASE DOMAIN-CONTAINING PROTEIN 1"/>
    <property type="match status" value="1"/>
</dbReference>
<dbReference type="GO" id="GO:0005737">
    <property type="term" value="C:cytoplasm"/>
    <property type="evidence" value="ECO:0007669"/>
    <property type="project" value="TreeGrafter"/>
</dbReference>
<dbReference type="GO" id="GO:0016491">
    <property type="term" value="F:oxidoreductase activity"/>
    <property type="evidence" value="ECO:0007669"/>
    <property type="project" value="UniProtKB-KW"/>
</dbReference>
<dbReference type="InterPro" id="IPR036188">
    <property type="entry name" value="FAD/NAD-bd_sf"/>
</dbReference>
<accession>A0A1B8RI96</accession>
<dbReference type="GeneID" id="61427532"/>
<dbReference type="Gene3D" id="3.50.50.60">
    <property type="entry name" value="FAD/NAD(P)-binding domain"/>
    <property type="match status" value="1"/>
</dbReference>
<reference evidence="2" key="1">
    <citation type="journal article" date="2015" name="BMC Genomics">
        <title>Transcriptome profiling of a Rhizobium leguminosarum bv. trifolii rosR mutant reveals the role of the transcriptional regulator RosR in motility, synthesis of cell-surface components, and other cellular processes.</title>
        <authorList>
            <person name="Rachwal K."/>
            <person name="Matczynska E."/>
            <person name="Janczarek M."/>
        </authorList>
    </citation>
    <scope>NUCLEOTIDE SEQUENCE</scope>
    <source>
        <strain evidence="2">Rt24.2</strain>
    </source>
</reference>
<name>A0A1B8RI96_RHILT</name>